<dbReference type="InterPro" id="IPR012340">
    <property type="entry name" value="NA-bd_OB-fold"/>
</dbReference>
<evidence type="ECO:0000256" key="2">
    <source>
        <dbReference type="ARBA" id="ARBA00012816"/>
    </source>
</evidence>
<dbReference type="OMA" id="PEMAFYD"/>
<reference evidence="9 10" key="2">
    <citation type="journal article" date="2012" name="Open Biol.">
        <title>Characteristics of nucleosomes and linker DNA regions on the genome of the basidiomycete Mixia osmundae revealed by mono- and dinucleosome mapping.</title>
        <authorList>
            <person name="Nishida H."/>
            <person name="Kondo S."/>
            <person name="Matsumoto T."/>
            <person name="Suzuki Y."/>
            <person name="Yoshikawa H."/>
            <person name="Taylor T.D."/>
            <person name="Sugiyama J."/>
        </authorList>
    </citation>
    <scope>NUCLEOTIDE SEQUENCE [LARGE SCALE GENOMIC DNA]</scope>
    <source>
        <strain evidence="10">CBS 9802 / IAM 14324 / JCM 22182 / KY 12970</strain>
    </source>
</reference>
<evidence type="ECO:0000313" key="9">
    <source>
        <dbReference type="EMBL" id="GAA99477.1"/>
    </source>
</evidence>
<dbReference type="Pfam" id="PF00152">
    <property type="entry name" value="tRNA-synt_2"/>
    <property type="match status" value="1"/>
</dbReference>
<dbReference type="InterPro" id="IPR004364">
    <property type="entry name" value="Aa-tRNA-synt_II"/>
</dbReference>
<dbReference type="STRING" id="764103.G7E8K9"/>
<keyword evidence="10" id="KW-1185">Reference proteome</keyword>
<dbReference type="GO" id="GO:0003676">
    <property type="term" value="F:nucleic acid binding"/>
    <property type="evidence" value="ECO:0007669"/>
    <property type="project" value="InterPro"/>
</dbReference>
<gene>
    <name evidence="9" type="primary">Mo06176</name>
    <name evidence="9" type="ORF">E5Q_06176</name>
</gene>
<dbReference type="GO" id="GO:0005524">
    <property type="term" value="F:ATP binding"/>
    <property type="evidence" value="ECO:0007669"/>
    <property type="project" value="UniProtKB-KW"/>
</dbReference>
<dbReference type="InterPro" id="IPR006195">
    <property type="entry name" value="aa-tRNA-synth_II"/>
</dbReference>
<dbReference type="InterPro" id="IPR004365">
    <property type="entry name" value="NA-bd_OB_tRNA"/>
</dbReference>
<dbReference type="FunCoup" id="G7E8K9">
    <property type="interactions" value="350"/>
</dbReference>
<dbReference type="SUPFAM" id="SSF50249">
    <property type="entry name" value="Nucleic acid-binding proteins"/>
    <property type="match status" value="1"/>
</dbReference>
<dbReference type="InterPro" id="IPR004522">
    <property type="entry name" value="Asn-tRNA-ligase"/>
</dbReference>
<comment type="caution">
    <text evidence="9">The sequence shown here is derived from an EMBL/GenBank/DDBJ whole genome shotgun (WGS) entry which is preliminary data.</text>
</comment>
<dbReference type="EMBL" id="BABT02000220">
    <property type="protein sequence ID" value="GAA99477.1"/>
    <property type="molecule type" value="Genomic_DNA"/>
</dbReference>
<dbReference type="Gene3D" id="3.30.930.10">
    <property type="entry name" value="Bira Bifunctional Protein, Domain 2"/>
    <property type="match status" value="1"/>
</dbReference>
<evidence type="ECO:0000256" key="1">
    <source>
        <dbReference type="ARBA" id="ARBA00008226"/>
    </source>
</evidence>
<evidence type="ECO:0000256" key="7">
    <source>
        <dbReference type="ARBA" id="ARBA00023146"/>
    </source>
</evidence>
<evidence type="ECO:0000256" key="4">
    <source>
        <dbReference type="ARBA" id="ARBA00022741"/>
    </source>
</evidence>
<dbReference type="GO" id="GO:0005739">
    <property type="term" value="C:mitochondrion"/>
    <property type="evidence" value="ECO:0007669"/>
    <property type="project" value="TreeGrafter"/>
</dbReference>
<keyword evidence="7" id="KW-0030">Aminoacyl-tRNA synthetase</keyword>
<dbReference type="InParanoid" id="G7E8K9"/>
<dbReference type="CDD" id="cd00776">
    <property type="entry name" value="AsxRS_core"/>
    <property type="match status" value="1"/>
</dbReference>
<dbReference type="CDD" id="cd04318">
    <property type="entry name" value="EcAsnRS_like_N"/>
    <property type="match status" value="1"/>
</dbReference>
<evidence type="ECO:0000256" key="6">
    <source>
        <dbReference type="ARBA" id="ARBA00022917"/>
    </source>
</evidence>
<reference evidence="9 10" key="1">
    <citation type="journal article" date="2011" name="J. Gen. Appl. Microbiol.">
        <title>Draft genome sequencing of the enigmatic basidiomycete Mixia osmundae.</title>
        <authorList>
            <person name="Nishida H."/>
            <person name="Nagatsuka Y."/>
            <person name="Sugiyama J."/>
        </authorList>
    </citation>
    <scope>NUCLEOTIDE SEQUENCE [LARGE SCALE GENOMIC DNA]</scope>
    <source>
        <strain evidence="10">CBS 9802 / IAM 14324 / JCM 22182 / KY 12970</strain>
    </source>
</reference>
<comment type="similarity">
    <text evidence="1">Belongs to the class-II aminoacyl-tRNA synthetase family.</text>
</comment>
<dbReference type="Pfam" id="PF01336">
    <property type="entry name" value="tRNA_anti-codon"/>
    <property type="match status" value="1"/>
</dbReference>
<keyword evidence="3" id="KW-0436">Ligase</keyword>
<dbReference type="eggNOG" id="KOG0554">
    <property type="taxonomic scope" value="Eukaryota"/>
</dbReference>
<dbReference type="RefSeq" id="XP_014568707.1">
    <property type="nucleotide sequence ID" value="XM_014713221.1"/>
</dbReference>
<dbReference type="NCBIfam" id="TIGR00457">
    <property type="entry name" value="asnS"/>
    <property type="match status" value="1"/>
</dbReference>
<dbReference type="InterPro" id="IPR045864">
    <property type="entry name" value="aa-tRNA-synth_II/BPL/LPL"/>
</dbReference>
<evidence type="ECO:0000259" key="8">
    <source>
        <dbReference type="PROSITE" id="PS50862"/>
    </source>
</evidence>
<dbReference type="PRINTS" id="PR01042">
    <property type="entry name" value="TRNASYNTHASP"/>
</dbReference>
<keyword evidence="6" id="KW-0648">Protein biosynthesis</keyword>
<dbReference type="HOGENOM" id="CLU_004553_2_0_1"/>
<dbReference type="SUPFAM" id="SSF55681">
    <property type="entry name" value="Class II aaRS and biotin synthetases"/>
    <property type="match status" value="1"/>
</dbReference>
<dbReference type="PANTHER" id="PTHR22594">
    <property type="entry name" value="ASPARTYL/LYSYL-TRNA SYNTHETASE"/>
    <property type="match status" value="1"/>
</dbReference>
<keyword evidence="4" id="KW-0547">Nucleotide-binding</keyword>
<name>G7E8K9_MIXOS</name>
<organism evidence="9 10">
    <name type="scientific">Mixia osmundae (strain CBS 9802 / IAM 14324 / JCM 22182 / KY 12970)</name>
    <dbReference type="NCBI Taxonomy" id="764103"/>
    <lineage>
        <taxon>Eukaryota</taxon>
        <taxon>Fungi</taxon>
        <taxon>Dikarya</taxon>
        <taxon>Basidiomycota</taxon>
        <taxon>Pucciniomycotina</taxon>
        <taxon>Mixiomycetes</taxon>
        <taxon>Mixiales</taxon>
        <taxon>Mixiaceae</taxon>
        <taxon>Mixia</taxon>
    </lineage>
</organism>
<dbReference type="EC" id="6.1.1.22" evidence="2"/>
<sequence>MRSGLSRFCDHCRRTLGRRSKSTAIKRLLDSPQSSATVTAWVRSVRKQKRVAFAELNDGSSSTNLQAVLTPEHAVQLNTGTSITASGSLVRSQGTGQSVELQVDDLIVLGHCDLDEYPIQKKDTSMAFLRKIPHLRPRTATFADVLRARHRLVQRAHTFLEEQDYLHVHPPVITSSDCEGAGQVFSVSEPSKSTPTDVIGSGPPSNFFGRPGFLSVSTQLHLEALAASLGRVWTLAPTFRAERSDTSRHLAEFWMLEAESVCDSLQGLMDDVEQLILAMVSAVPDLPLSPALLAKPARWPRITYARAIELLVAEQDQKQTFSTSVKFGSDLSSEHEKWLAEVHARSPIFVHDYPAELKPFYMKRLEAAQTAECFDLLVPHIGELAGGSLREDDLGRLQLRMEQDGMNLDAYAWYLDLRRYGSTPHGGFGLGFDRLIAWLTDTANLRDVVAFPRSLEASRC</sequence>
<dbReference type="Gene3D" id="2.40.50.140">
    <property type="entry name" value="Nucleic acid-binding proteins"/>
    <property type="match status" value="1"/>
</dbReference>
<evidence type="ECO:0000256" key="5">
    <source>
        <dbReference type="ARBA" id="ARBA00022840"/>
    </source>
</evidence>
<dbReference type="GO" id="GO:0006421">
    <property type="term" value="P:asparaginyl-tRNA aminoacylation"/>
    <property type="evidence" value="ECO:0007669"/>
    <property type="project" value="InterPro"/>
</dbReference>
<protein>
    <recommendedName>
        <fullName evidence="2">asparagine--tRNA ligase</fullName>
        <ecNumber evidence="2">6.1.1.22</ecNumber>
    </recommendedName>
</protein>
<dbReference type="AlphaFoldDB" id="G7E8K9"/>
<dbReference type="NCBIfam" id="NF003037">
    <property type="entry name" value="PRK03932.1"/>
    <property type="match status" value="1"/>
</dbReference>
<dbReference type="PROSITE" id="PS50862">
    <property type="entry name" value="AA_TRNA_LIGASE_II"/>
    <property type="match status" value="1"/>
</dbReference>
<keyword evidence="5" id="KW-0067">ATP-binding</keyword>
<dbReference type="GO" id="GO:0004816">
    <property type="term" value="F:asparagine-tRNA ligase activity"/>
    <property type="evidence" value="ECO:0007669"/>
    <property type="project" value="UniProtKB-EC"/>
</dbReference>
<accession>G7E8K9</accession>
<dbReference type="Proteomes" id="UP000009131">
    <property type="component" value="Unassembled WGS sequence"/>
</dbReference>
<evidence type="ECO:0000256" key="3">
    <source>
        <dbReference type="ARBA" id="ARBA00022598"/>
    </source>
</evidence>
<evidence type="ECO:0000313" key="10">
    <source>
        <dbReference type="Proteomes" id="UP000009131"/>
    </source>
</evidence>
<dbReference type="PANTHER" id="PTHR22594:SF34">
    <property type="entry name" value="ASPARAGINE--TRNA LIGASE, MITOCHONDRIAL-RELATED"/>
    <property type="match status" value="1"/>
</dbReference>
<dbReference type="OrthoDB" id="1931232at2759"/>
<dbReference type="InterPro" id="IPR002312">
    <property type="entry name" value="Asp/Asn-tRNA-synth_IIb"/>
</dbReference>
<feature type="domain" description="Aminoacyl-transfer RNA synthetases class-II family profile" evidence="8">
    <location>
        <begin position="146"/>
        <end position="452"/>
    </location>
</feature>
<proteinExistence type="inferred from homology"/>